<dbReference type="AlphaFoldDB" id="A0A852V5M6"/>
<accession>A0A852V5M6</accession>
<reference evidence="1 2" key="1">
    <citation type="submission" date="2020-07" db="EMBL/GenBank/DDBJ databases">
        <title>Sequencing the genomes of 1000 actinobacteria strains.</title>
        <authorList>
            <person name="Klenk H.-P."/>
        </authorList>
    </citation>
    <scope>NUCLEOTIDE SEQUENCE [LARGE SCALE GENOMIC DNA]</scope>
    <source>
        <strain evidence="1 2">DSM 45763</strain>
    </source>
</reference>
<keyword evidence="2" id="KW-1185">Reference proteome</keyword>
<dbReference type="RefSeq" id="WP_179825749.1">
    <property type="nucleotide sequence ID" value="NZ_JACCCO010000002.1"/>
</dbReference>
<evidence type="ECO:0000313" key="1">
    <source>
        <dbReference type="EMBL" id="NYF42898.1"/>
    </source>
</evidence>
<dbReference type="Proteomes" id="UP000576393">
    <property type="component" value="Unassembled WGS sequence"/>
</dbReference>
<proteinExistence type="predicted"/>
<dbReference type="EMBL" id="JACCCO010000002">
    <property type="protein sequence ID" value="NYF42898.1"/>
    <property type="molecule type" value="Genomic_DNA"/>
</dbReference>
<name>A0A852V5M6_9ACTN</name>
<organism evidence="1 2">
    <name type="scientific">Streptosporangium sandarakinum</name>
    <dbReference type="NCBI Taxonomy" id="1260955"/>
    <lineage>
        <taxon>Bacteria</taxon>
        <taxon>Bacillati</taxon>
        <taxon>Actinomycetota</taxon>
        <taxon>Actinomycetes</taxon>
        <taxon>Streptosporangiales</taxon>
        <taxon>Streptosporangiaceae</taxon>
        <taxon>Streptosporangium</taxon>
    </lineage>
</organism>
<protein>
    <submittedName>
        <fullName evidence="1">Uncharacterized protein</fullName>
    </submittedName>
</protein>
<comment type="caution">
    <text evidence="1">The sequence shown here is derived from an EMBL/GenBank/DDBJ whole genome shotgun (WGS) entry which is preliminary data.</text>
</comment>
<sequence>MATTNDHRTDLARGLVSLAVFTLTHRDVPVPSVVTVTHYAKGSDEEIRAEIDRIAALLGVATDPGDADQNHYTTAVNFGPVTYQAVGILAAARTRHQAQTSHEDCITLDPPVS</sequence>
<gene>
    <name evidence="1" type="ORF">HDA43_005099</name>
</gene>
<evidence type="ECO:0000313" key="2">
    <source>
        <dbReference type="Proteomes" id="UP000576393"/>
    </source>
</evidence>